<dbReference type="AlphaFoldDB" id="A0A164XSB0"/>
<keyword evidence="1" id="KW-0812">Transmembrane</keyword>
<evidence type="ECO:0000313" key="3">
    <source>
        <dbReference type="Proteomes" id="UP000076722"/>
    </source>
</evidence>
<keyword evidence="1" id="KW-1133">Transmembrane helix</keyword>
<accession>A0A164XSB0</accession>
<dbReference type="Proteomes" id="UP000076722">
    <property type="component" value="Unassembled WGS sequence"/>
</dbReference>
<sequence>MSSFTGLERARMRALFAAAQHIDVNAKITVTVEHLPIFSYLLGRKVEHLDVQRRVVSYWYSIASIPFPSEKRFFKASEIFTREFSVEQYFHNYDYRIGAQQRKLAESSRFCGSAVVALHLLIILAVLWTRPKGTFNSYSRVDDLVRKYKASPIFKELEKEVRDGYGTTSVEALANDKPGIVEHFIQLVLGKYGKSSSFDSFQHRESSPSQQVLFWIVLNCDCILGFHDFHGWMIPTCKPLRVQHLHRHQHGCLSIDHRASEIGCHQRTFRTLFRSSDCRISDSLTPISAIA</sequence>
<protein>
    <submittedName>
        <fullName evidence="2">Uncharacterized protein</fullName>
    </submittedName>
</protein>
<proteinExistence type="predicted"/>
<name>A0A164XSB0_9AGAM</name>
<evidence type="ECO:0000256" key="1">
    <source>
        <dbReference type="SAM" id="Phobius"/>
    </source>
</evidence>
<organism evidence="2 3">
    <name type="scientific">Sistotremastrum niveocremeum HHB9708</name>
    <dbReference type="NCBI Taxonomy" id="1314777"/>
    <lineage>
        <taxon>Eukaryota</taxon>
        <taxon>Fungi</taxon>
        <taxon>Dikarya</taxon>
        <taxon>Basidiomycota</taxon>
        <taxon>Agaricomycotina</taxon>
        <taxon>Agaricomycetes</taxon>
        <taxon>Sistotremastrales</taxon>
        <taxon>Sistotremastraceae</taxon>
        <taxon>Sertulicium</taxon>
        <taxon>Sertulicium niveocremeum</taxon>
    </lineage>
</organism>
<keyword evidence="3" id="KW-1185">Reference proteome</keyword>
<reference evidence="2 3" key="1">
    <citation type="journal article" date="2016" name="Mol. Biol. Evol.">
        <title>Comparative Genomics of Early-Diverging Mushroom-Forming Fungi Provides Insights into the Origins of Lignocellulose Decay Capabilities.</title>
        <authorList>
            <person name="Nagy L.G."/>
            <person name="Riley R."/>
            <person name="Tritt A."/>
            <person name="Adam C."/>
            <person name="Daum C."/>
            <person name="Floudas D."/>
            <person name="Sun H."/>
            <person name="Yadav J.S."/>
            <person name="Pangilinan J."/>
            <person name="Larsson K.H."/>
            <person name="Matsuura K."/>
            <person name="Barry K."/>
            <person name="Labutti K."/>
            <person name="Kuo R."/>
            <person name="Ohm R.A."/>
            <person name="Bhattacharya S.S."/>
            <person name="Shirouzu T."/>
            <person name="Yoshinaga Y."/>
            <person name="Martin F.M."/>
            <person name="Grigoriev I.V."/>
            <person name="Hibbett D.S."/>
        </authorList>
    </citation>
    <scope>NUCLEOTIDE SEQUENCE [LARGE SCALE GENOMIC DNA]</scope>
    <source>
        <strain evidence="2 3">HHB9708</strain>
    </source>
</reference>
<dbReference type="EMBL" id="KV419399">
    <property type="protein sequence ID" value="KZS96243.1"/>
    <property type="molecule type" value="Genomic_DNA"/>
</dbReference>
<feature type="transmembrane region" description="Helical" evidence="1">
    <location>
        <begin position="110"/>
        <end position="128"/>
    </location>
</feature>
<gene>
    <name evidence="2" type="ORF">SISNIDRAFT_307211</name>
</gene>
<keyword evidence="1" id="KW-0472">Membrane</keyword>
<evidence type="ECO:0000313" key="2">
    <source>
        <dbReference type="EMBL" id="KZS96243.1"/>
    </source>
</evidence>